<dbReference type="Gene3D" id="1.25.40.10">
    <property type="entry name" value="Tetratricopeptide repeat domain"/>
    <property type="match status" value="1"/>
</dbReference>
<name>A0A194AF16_9BACT</name>
<feature type="repeat" description="TPR" evidence="1">
    <location>
        <begin position="74"/>
        <end position="107"/>
    </location>
</feature>
<dbReference type="SMART" id="SM00028">
    <property type="entry name" value="TPR"/>
    <property type="match status" value="3"/>
</dbReference>
<dbReference type="RefSeq" id="WP_069857192.1">
    <property type="nucleotide sequence ID" value="NZ_BDFE01000006.1"/>
</dbReference>
<keyword evidence="3" id="KW-1185">Reference proteome</keyword>
<gene>
    <name evidence="2" type="ORF">DPF_0381</name>
</gene>
<dbReference type="EMBL" id="BDFE01000006">
    <property type="protein sequence ID" value="GAU07686.1"/>
    <property type="molecule type" value="Genomic_DNA"/>
</dbReference>
<comment type="caution">
    <text evidence="2">The sequence shown here is derived from an EMBL/GenBank/DDBJ whole genome shotgun (WGS) entry which is preliminary data.</text>
</comment>
<dbReference type="AlphaFoldDB" id="A0A194AF16"/>
<reference evidence="3" key="1">
    <citation type="submission" date="2016-06" db="EMBL/GenBank/DDBJ databases">
        <title>Draft genome sequence of Desulfoplanes formicivorans strain Pf12B.</title>
        <authorList>
            <person name="Watanabe M."/>
            <person name="Kojima H."/>
            <person name="Fukui M."/>
        </authorList>
    </citation>
    <scope>NUCLEOTIDE SEQUENCE [LARGE SCALE GENOMIC DNA]</scope>
    <source>
        <strain evidence="3">Pf12B</strain>
    </source>
</reference>
<dbReference type="SUPFAM" id="SSF48452">
    <property type="entry name" value="TPR-like"/>
    <property type="match status" value="1"/>
</dbReference>
<dbReference type="STRING" id="1592317.DPF_0381"/>
<protein>
    <submittedName>
        <fullName evidence="2">Uncharacterized protein</fullName>
    </submittedName>
</protein>
<dbReference type="Proteomes" id="UP000095200">
    <property type="component" value="Unassembled WGS sequence"/>
</dbReference>
<keyword evidence="1" id="KW-0802">TPR repeat</keyword>
<dbReference type="InterPro" id="IPR011990">
    <property type="entry name" value="TPR-like_helical_dom_sf"/>
</dbReference>
<organism evidence="2 3">
    <name type="scientific">Desulfoplanes formicivorans</name>
    <dbReference type="NCBI Taxonomy" id="1592317"/>
    <lineage>
        <taxon>Bacteria</taxon>
        <taxon>Pseudomonadati</taxon>
        <taxon>Thermodesulfobacteriota</taxon>
        <taxon>Desulfovibrionia</taxon>
        <taxon>Desulfovibrionales</taxon>
        <taxon>Desulfoplanaceae</taxon>
        <taxon>Desulfoplanes</taxon>
    </lineage>
</organism>
<accession>A0A194AF16</accession>
<evidence type="ECO:0000313" key="3">
    <source>
        <dbReference type="Proteomes" id="UP000095200"/>
    </source>
</evidence>
<evidence type="ECO:0000313" key="2">
    <source>
        <dbReference type="EMBL" id="GAU07686.1"/>
    </source>
</evidence>
<evidence type="ECO:0000256" key="1">
    <source>
        <dbReference type="PROSITE-ProRule" id="PRU00339"/>
    </source>
</evidence>
<dbReference type="PROSITE" id="PS50005">
    <property type="entry name" value="TPR"/>
    <property type="match status" value="1"/>
</dbReference>
<dbReference type="Pfam" id="PF13432">
    <property type="entry name" value="TPR_16"/>
    <property type="match status" value="1"/>
</dbReference>
<proteinExistence type="predicted"/>
<dbReference type="InterPro" id="IPR019734">
    <property type="entry name" value="TPR_rpt"/>
</dbReference>
<sequence>MSNNPSVSPGIGQKPVLVLVGCCLLALIASVLVHRLTHPFLDIREGSVHQKMDQGPMADISRLMQQVEEHPEDLEALRGLGNAFMHMNAWDRALVFWNRVLTIEPHDAMALNQKGVCLFRKQDYPASAATFSQLLELEQDNVYALFNLGVLHRHFLGNPAKGEAFLKRILEMDAVSQDILDAVKQELNETPEKTTPAS</sequence>